<evidence type="ECO:0000313" key="3">
    <source>
        <dbReference type="Proteomes" id="UP000532162"/>
    </source>
</evidence>
<dbReference type="InterPro" id="IPR000792">
    <property type="entry name" value="Tscrpt_reg_LuxR_C"/>
</dbReference>
<dbReference type="GO" id="GO:0003677">
    <property type="term" value="F:DNA binding"/>
    <property type="evidence" value="ECO:0007669"/>
    <property type="project" value="InterPro"/>
</dbReference>
<dbReference type="SMART" id="SM00421">
    <property type="entry name" value="HTH_LUXR"/>
    <property type="match status" value="1"/>
</dbReference>
<dbReference type="Pfam" id="PF00196">
    <property type="entry name" value="GerE"/>
    <property type="match status" value="1"/>
</dbReference>
<organism evidence="2 3">
    <name type="scientific">Rhizobium changzhiense</name>
    <dbReference type="NCBI Taxonomy" id="2692317"/>
    <lineage>
        <taxon>Bacteria</taxon>
        <taxon>Pseudomonadati</taxon>
        <taxon>Pseudomonadota</taxon>
        <taxon>Alphaproteobacteria</taxon>
        <taxon>Hyphomicrobiales</taxon>
        <taxon>Rhizobiaceae</taxon>
        <taxon>Rhizobium/Agrobacterium group</taxon>
        <taxon>Rhizobium</taxon>
    </lineage>
</organism>
<comment type="caution">
    <text evidence="2">The sequence shown here is derived from an EMBL/GenBank/DDBJ whole genome shotgun (WGS) entry which is preliminary data.</text>
</comment>
<gene>
    <name evidence="2" type="ORF">HX900_33465</name>
</gene>
<feature type="domain" description="HTH luxR-type" evidence="1">
    <location>
        <begin position="66"/>
        <end position="123"/>
    </location>
</feature>
<dbReference type="Proteomes" id="UP000532162">
    <property type="component" value="Unassembled WGS sequence"/>
</dbReference>
<dbReference type="InterPro" id="IPR016032">
    <property type="entry name" value="Sig_transdc_resp-reg_C-effctor"/>
</dbReference>
<protein>
    <recommendedName>
        <fullName evidence="1">HTH luxR-type domain-containing protein</fullName>
    </recommendedName>
</protein>
<dbReference type="InterPro" id="IPR036388">
    <property type="entry name" value="WH-like_DNA-bd_sf"/>
</dbReference>
<proteinExistence type="predicted"/>
<evidence type="ECO:0000313" key="2">
    <source>
        <dbReference type="EMBL" id="NZD65979.1"/>
    </source>
</evidence>
<reference evidence="2 3" key="1">
    <citation type="submission" date="2020-07" db="EMBL/GenBank/DDBJ databases">
        <authorList>
            <person name="Sun Q."/>
        </authorList>
    </citation>
    <scope>NUCLEOTIDE SEQUENCE [LARGE SCALE GENOMIC DNA]</scope>
    <source>
        <strain evidence="2 3">WYCCWR 11290</strain>
    </source>
</reference>
<evidence type="ECO:0000259" key="1">
    <source>
        <dbReference type="SMART" id="SM00421"/>
    </source>
</evidence>
<dbReference type="PRINTS" id="PR00038">
    <property type="entry name" value="HTHLUXR"/>
</dbReference>
<sequence length="128" mass="13863">MAPLCLSMELFHSPAISLPPHLAIITPLAPTSSAICDATDSRRRVLLQIVDPETKTRLQARRLQTMFGLRNAETRVAALIGSGMNRHDMARALGVSPNTIKKHAARCFGKVGVRAQPNLARFIASIPA</sequence>
<dbReference type="GO" id="GO:0006355">
    <property type="term" value="P:regulation of DNA-templated transcription"/>
    <property type="evidence" value="ECO:0007669"/>
    <property type="project" value="InterPro"/>
</dbReference>
<dbReference type="EMBL" id="JACCPJ010000015">
    <property type="protein sequence ID" value="NZD65979.1"/>
    <property type="molecule type" value="Genomic_DNA"/>
</dbReference>
<dbReference type="AlphaFoldDB" id="A0A7Z0ZVY1"/>
<dbReference type="Gene3D" id="1.10.10.10">
    <property type="entry name" value="Winged helix-like DNA-binding domain superfamily/Winged helix DNA-binding domain"/>
    <property type="match status" value="1"/>
</dbReference>
<name>A0A7Z0ZVY1_9HYPH</name>
<dbReference type="SUPFAM" id="SSF46894">
    <property type="entry name" value="C-terminal effector domain of the bipartite response regulators"/>
    <property type="match status" value="1"/>
</dbReference>
<accession>A0A7Z0ZVY1</accession>